<proteinExistence type="predicted"/>
<organism evidence="1 2">
    <name type="scientific">Sphingobium ummariense RL-3</name>
    <dbReference type="NCBI Taxonomy" id="1346791"/>
    <lineage>
        <taxon>Bacteria</taxon>
        <taxon>Pseudomonadati</taxon>
        <taxon>Pseudomonadota</taxon>
        <taxon>Alphaproteobacteria</taxon>
        <taxon>Sphingomonadales</taxon>
        <taxon>Sphingomonadaceae</taxon>
        <taxon>Sphingobium</taxon>
    </lineage>
</organism>
<evidence type="ECO:0008006" key="3">
    <source>
        <dbReference type="Google" id="ProtNLM"/>
    </source>
</evidence>
<sequence>MMDDRIVMQEALFYSFSLEDHVPQSHFLRVIDRFVDLGASQRSCGRFTVR</sequence>
<accession>T0K6A6</accession>
<comment type="caution">
    <text evidence="1">The sequence shown here is derived from an EMBL/GenBank/DDBJ whole genome shotgun (WGS) entry which is preliminary data.</text>
</comment>
<gene>
    <name evidence="1" type="ORF">M529_10350</name>
</gene>
<reference evidence="1 2" key="1">
    <citation type="journal article" date="2013" name="Genome Announc.">
        <title>Draft Genome Sequence of Sphingobium ummariense Strain RL-3, a Hexachlorocyclohexane-Degrading Bacterium.</title>
        <authorList>
            <person name="Kohli P."/>
            <person name="Dua A."/>
            <person name="Sangwan N."/>
            <person name="Oldach P."/>
            <person name="Khurana J.P."/>
            <person name="Lal R."/>
        </authorList>
    </citation>
    <scope>NUCLEOTIDE SEQUENCE [LARGE SCALE GENOMIC DNA]</scope>
    <source>
        <strain evidence="1 2">RL-3</strain>
    </source>
</reference>
<evidence type="ECO:0000313" key="1">
    <source>
        <dbReference type="EMBL" id="EQB32194.1"/>
    </source>
</evidence>
<keyword evidence="2" id="KW-1185">Reference proteome</keyword>
<dbReference type="EMBL" id="AUWY01000074">
    <property type="protein sequence ID" value="EQB32194.1"/>
    <property type="molecule type" value="Genomic_DNA"/>
</dbReference>
<dbReference type="eggNOG" id="COG3039">
    <property type="taxonomic scope" value="Bacteria"/>
</dbReference>
<dbReference type="AlphaFoldDB" id="T0K6A6"/>
<protein>
    <recommendedName>
        <fullName evidence="3">Transposase</fullName>
    </recommendedName>
</protein>
<dbReference type="STRING" id="1346791.M529_10350"/>
<evidence type="ECO:0000313" key="2">
    <source>
        <dbReference type="Proteomes" id="UP000015523"/>
    </source>
</evidence>
<dbReference type="Proteomes" id="UP000015523">
    <property type="component" value="Unassembled WGS sequence"/>
</dbReference>
<name>T0K6A6_9SPHN</name>